<dbReference type="GO" id="GO:0006310">
    <property type="term" value="P:DNA recombination"/>
    <property type="evidence" value="ECO:0007669"/>
    <property type="project" value="InterPro"/>
</dbReference>
<keyword evidence="1" id="KW-0175">Coiled coil</keyword>
<protein>
    <recommendedName>
        <fullName evidence="4">Plasmid recombination enzyme</fullName>
    </recommendedName>
</protein>
<evidence type="ECO:0000313" key="3">
    <source>
        <dbReference type="Proteomes" id="UP000285092"/>
    </source>
</evidence>
<dbReference type="CDD" id="cd17242">
    <property type="entry name" value="MobM_relaxase"/>
    <property type="match status" value="1"/>
</dbReference>
<feature type="coiled-coil region" evidence="1">
    <location>
        <begin position="259"/>
        <end position="314"/>
    </location>
</feature>
<dbReference type="Gene3D" id="3.30.930.30">
    <property type="match status" value="1"/>
</dbReference>
<gene>
    <name evidence="2" type="ORF">D2V04_15155</name>
</gene>
<dbReference type="EMBL" id="QXFK01000019">
    <property type="protein sequence ID" value="RIV75628.1"/>
    <property type="molecule type" value="Genomic_DNA"/>
</dbReference>
<dbReference type="Pfam" id="PF01076">
    <property type="entry name" value="Mob_Pre"/>
    <property type="match status" value="1"/>
</dbReference>
<dbReference type="OrthoDB" id="7586183at2"/>
<keyword evidence="3" id="KW-1185">Reference proteome</keyword>
<dbReference type="Proteomes" id="UP000285092">
    <property type="component" value="Unassembled WGS sequence"/>
</dbReference>
<evidence type="ECO:0000256" key="1">
    <source>
        <dbReference type="SAM" id="Coils"/>
    </source>
</evidence>
<dbReference type="GO" id="GO:0003677">
    <property type="term" value="F:DNA binding"/>
    <property type="evidence" value="ECO:0007669"/>
    <property type="project" value="InterPro"/>
</dbReference>
<accession>A0A418ND20</accession>
<proteinExistence type="predicted"/>
<organism evidence="2 3">
    <name type="scientific">Pelagerythrobacter aerophilus</name>
    <dbReference type="NCBI Taxonomy" id="2306995"/>
    <lineage>
        <taxon>Bacteria</taxon>
        <taxon>Pseudomonadati</taxon>
        <taxon>Pseudomonadota</taxon>
        <taxon>Alphaproteobacteria</taxon>
        <taxon>Sphingomonadales</taxon>
        <taxon>Erythrobacteraceae</taxon>
        <taxon>Pelagerythrobacter</taxon>
    </lineage>
</organism>
<dbReference type="AlphaFoldDB" id="A0A418ND20"/>
<dbReference type="InterPro" id="IPR001668">
    <property type="entry name" value="Mob_Pre"/>
</dbReference>
<name>A0A418ND20_9SPHN</name>
<reference evidence="2 3" key="1">
    <citation type="submission" date="2018-08" db="EMBL/GenBank/DDBJ databases">
        <title>Altererythrobacter sp.Ery1 and Ery12, the genome sequencing of novel strains in genus Alterythrobacter.</title>
        <authorList>
            <person name="Cheng H."/>
            <person name="Wu Y.-H."/>
            <person name="Fang C."/>
            <person name="Xu X.-W."/>
        </authorList>
    </citation>
    <scope>NUCLEOTIDE SEQUENCE [LARGE SCALE GENOMIC DNA]</scope>
    <source>
        <strain evidence="2 3">Ery1</strain>
    </source>
</reference>
<comment type="caution">
    <text evidence="2">The sequence shown here is derived from an EMBL/GenBank/DDBJ whole genome shotgun (WGS) entry which is preliminary data.</text>
</comment>
<evidence type="ECO:0000313" key="2">
    <source>
        <dbReference type="EMBL" id="RIV75628.1"/>
    </source>
</evidence>
<evidence type="ECO:0008006" key="4">
    <source>
        <dbReference type="Google" id="ProtNLM"/>
    </source>
</evidence>
<sequence length="389" mass="44171">MSAATGSSGERRFVTMRFKRIKTWGHVYHVRRHNTREMECRHLEKDAPPPTLMVGTADVSGEIRKLLDRYGVKHRPGGVLALEFVVSTSREVFEGLDQPAYERRLQKFIVQTLRAFSDRFKIPGQVVSMALHEDERTPHLHLVVVPLIHEPDNRRKDKAPVYRLSAKRVVGGRGDMSREQTRFASFFEEMGLERGRERSGARNISNREHEVRLEEARQAALAEGTALSKDRQRVSELAIQLDSERGALAAERQRFAYGLERIKSDRERLDAERAAVERERAALRAEQGKLREQLDRLATERAAVIAKAKEAEALKRRAVKRALALRGILEEGERFRAKVKALPAERRSLAMEETHVVSERVAAASRIASQDDAWLAAMLAHRDGQGASR</sequence>